<comment type="caution">
    <text evidence="1">The sequence shown here is derived from an EMBL/GenBank/DDBJ whole genome shotgun (WGS) entry which is preliminary data.</text>
</comment>
<keyword evidence="2" id="KW-1185">Reference proteome</keyword>
<organism evidence="1 2">
    <name type="scientific">Limnohabitans curvus</name>
    <dbReference type="NCBI Taxonomy" id="323423"/>
    <lineage>
        <taxon>Bacteria</taxon>
        <taxon>Pseudomonadati</taxon>
        <taxon>Pseudomonadota</taxon>
        <taxon>Betaproteobacteria</taxon>
        <taxon>Burkholderiales</taxon>
        <taxon>Comamonadaceae</taxon>
        <taxon>Limnohabitans</taxon>
    </lineage>
</organism>
<dbReference type="AlphaFoldDB" id="A0A315EQV7"/>
<evidence type="ECO:0000313" key="1">
    <source>
        <dbReference type="EMBL" id="PUE58342.1"/>
    </source>
</evidence>
<gene>
    <name evidence="1" type="ORF">B9Z44_01215</name>
</gene>
<protein>
    <submittedName>
        <fullName evidence="1">Uncharacterized protein</fullName>
    </submittedName>
</protein>
<name>A0A315EQV7_9BURK</name>
<dbReference type="RefSeq" id="WP_108401488.1">
    <property type="nucleotide sequence ID" value="NZ_NESP01000001.1"/>
</dbReference>
<accession>A0A315EQV7</accession>
<dbReference type="EMBL" id="NESP01000001">
    <property type="protein sequence ID" value="PUE58342.1"/>
    <property type="molecule type" value="Genomic_DNA"/>
</dbReference>
<sequence length="95" mass="10661">MQHENSPLENALKRAQQYLRPLADEQSRPAALCAARMSIESAGQHLRAALGQMITADRQDLADQVAAIAHRLDVFKSALPRKTDKQENPQEEMIR</sequence>
<reference evidence="1 2" key="1">
    <citation type="submission" date="2017-04" db="EMBL/GenBank/DDBJ databases">
        <title>Unexpected and diverse lifestyles within the genus Limnohabitans.</title>
        <authorList>
            <person name="Kasalicky V."/>
            <person name="Mehrshad M."/>
            <person name="Andrei S.-A."/>
            <person name="Salcher M."/>
            <person name="Kratochvilova H."/>
            <person name="Simek K."/>
            <person name="Ghai R."/>
        </authorList>
    </citation>
    <scope>NUCLEOTIDE SEQUENCE [LARGE SCALE GENOMIC DNA]</scope>
    <source>
        <strain evidence="1 2">MWH-C5</strain>
    </source>
</reference>
<evidence type="ECO:0000313" key="2">
    <source>
        <dbReference type="Proteomes" id="UP000251341"/>
    </source>
</evidence>
<dbReference type="Proteomes" id="UP000251341">
    <property type="component" value="Unassembled WGS sequence"/>
</dbReference>
<proteinExistence type="predicted"/>